<keyword evidence="3" id="KW-1185">Reference proteome</keyword>
<accession>A0A6G0WCW5</accession>
<dbReference type="Proteomes" id="UP000481153">
    <property type="component" value="Unassembled WGS sequence"/>
</dbReference>
<dbReference type="PANTHER" id="PTHR33223">
    <property type="entry name" value="CCHC-TYPE DOMAIN-CONTAINING PROTEIN"/>
    <property type="match status" value="1"/>
</dbReference>
<dbReference type="EMBL" id="VJMJ01000280">
    <property type="protein sequence ID" value="KAF0724145.1"/>
    <property type="molecule type" value="Genomic_DNA"/>
</dbReference>
<dbReference type="InterPro" id="IPR005162">
    <property type="entry name" value="Retrotrans_gag_dom"/>
</dbReference>
<reference evidence="2 3" key="1">
    <citation type="submission" date="2019-07" db="EMBL/GenBank/DDBJ databases">
        <title>Genomics analysis of Aphanomyces spp. identifies a new class of oomycete effector associated with host adaptation.</title>
        <authorList>
            <person name="Gaulin E."/>
        </authorList>
    </citation>
    <scope>NUCLEOTIDE SEQUENCE [LARGE SCALE GENOMIC DNA]</scope>
    <source>
        <strain evidence="2 3">ATCC 201684</strain>
    </source>
</reference>
<evidence type="ECO:0000313" key="2">
    <source>
        <dbReference type="EMBL" id="KAF0724145.1"/>
    </source>
</evidence>
<organism evidence="2 3">
    <name type="scientific">Aphanomyces euteiches</name>
    <dbReference type="NCBI Taxonomy" id="100861"/>
    <lineage>
        <taxon>Eukaryota</taxon>
        <taxon>Sar</taxon>
        <taxon>Stramenopiles</taxon>
        <taxon>Oomycota</taxon>
        <taxon>Saprolegniomycetes</taxon>
        <taxon>Saprolegniales</taxon>
        <taxon>Verrucalvaceae</taxon>
        <taxon>Aphanomyces</taxon>
    </lineage>
</organism>
<evidence type="ECO:0000259" key="1">
    <source>
        <dbReference type="Pfam" id="PF03732"/>
    </source>
</evidence>
<dbReference type="Pfam" id="PF03732">
    <property type="entry name" value="Retrotrans_gag"/>
    <property type="match status" value="1"/>
</dbReference>
<dbReference type="VEuPathDB" id="FungiDB:AeMF1_003574"/>
<sequence length="145" mass="16694">MEDKEVEARCLAMVVANLKGQAAAWYQELASHEGGSGLTTLSDFEKALRKEFEPDDLQERLRDKLFSLQQKNCKDLLQYIEKFRRICTELRDMSELDKVTFFTRGLRLKTREEVKYRQCQTVSSAIKGALEYERAHAVSLGIVGK</sequence>
<gene>
    <name evidence="2" type="ORF">Ae201684_017114</name>
</gene>
<dbReference type="PANTHER" id="PTHR33223:SF6">
    <property type="entry name" value="CCHC-TYPE DOMAIN-CONTAINING PROTEIN"/>
    <property type="match status" value="1"/>
</dbReference>
<evidence type="ECO:0000313" key="3">
    <source>
        <dbReference type="Proteomes" id="UP000481153"/>
    </source>
</evidence>
<comment type="caution">
    <text evidence="2">The sequence shown here is derived from an EMBL/GenBank/DDBJ whole genome shotgun (WGS) entry which is preliminary data.</text>
</comment>
<protein>
    <recommendedName>
        <fullName evidence="1">Retrotransposon gag domain-containing protein</fullName>
    </recommendedName>
</protein>
<dbReference type="AlphaFoldDB" id="A0A6G0WCW5"/>
<feature type="domain" description="Retrotransposon gag" evidence="1">
    <location>
        <begin position="13"/>
        <end position="107"/>
    </location>
</feature>
<proteinExistence type="predicted"/>
<name>A0A6G0WCW5_9STRA</name>